<dbReference type="Proteomes" id="UP000183371">
    <property type="component" value="Unassembled WGS sequence"/>
</dbReference>
<dbReference type="AlphaFoldDB" id="A0A1I7BVE4"/>
<dbReference type="RefSeq" id="WP_054785519.1">
    <property type="nucleotide sequence ID" value="NZ_FPBD01000004.1"/>
</dbReference>
<dbReference type="Pfam" id="PF00535">
    <property type="entry name" value="Glycos_transf_2"/>
    <property type="match status" value="1"/>
</dbReference>
<dbReference type="SUPFAM" id="SSF53448">
    <property type="entry name" value="Nucleotide-diphospho-sugar transferases"/>
    <property type="match status" value="1"/>
</dbReference>
<dbReference type="PANTHER" id="PTHR22916:SF30">
    <property type="entry name" value="IPT_TIG DOMAIN-CONTAINING PROTEIN"/>
    <property type="match status" value="1"/>
</dbReference>
<dbReference type="InterPro" id="IPR028098">
    <property type="entry name" value="Glyco_trans_4-like_N"/>
</dbReference>
<dbReference type="Gene3D" id="3.90.550.10">
    <property type="entry name" value="Spore Coat Polysaccharide Biosynthesis Protein SpsA, Chain A"/>
    <property type="match status" value="1"/>
</dbReference>
<dbReference type="CDD" id="cd03801">
    <property type="entry name" value="GT4_PimA-like"/>
    <property type="match status" value="1"/>
</dbReference>
<proteinExistence type="predicted"/>
<dbReference type="Gene3D" id="3.40.50.2000">
    <property type="entry name" value="Glycogen Phosphorylase B"/>
    <property type="match status" value="2"/>
</dbReference>
<dbReference type="InterPro" id="IPR029044">
    <property type="entry name" value="Nucleotide-diphossugar_trans"/>
</dbReference>
<gene>
    <name evidence="3" type="ORF">SAMN05444141_104386</name>
</gene>
<feature type="domain" description="Glycosyltransferase subfamily 4-like N-terminal" evidence="2">
    <location>
        <begin position="33"/>
        <end position="214"/>
    </location>
</feature>
<dbReference type="InterPro" id="IPR001173">
    <property type="entry name" value="Glyco_trans_2-like"/>
</dbReference>
<feature type="domain" description="Glycosyltransferase 2-like" evidence="1">
    <location>
        <begin position="420"/>
        <end position="550"/>
    </location>
</feature>
<protein>
    <submittedName>
        <fullName evidence="3">Glycosyltransferase Family 4</fullName>
    </submittedName>
</protein>
<sequence length="702" mass="79890">MVELQQDINATAPLANKRICIITADIFGPIKNGGIGTAYFHLAVFLKRIGHHVTICFVNGHAKNQQKMRAARDFFSEHDIEFSAVAPQILAKTEMAQTMAPPYAAYEWLREHENHFDMVHVSEWRGLGYVALLAKKLGIAFLNIHFVVKGSSPTLWAAEGNSQFLEEYRQLGWVFMERESVEMADTLICGSQHLLNWMHRNFYKLPARSFYWPNVFLEDLNSVTRKQYSHVGEWVFFGRLEPRKGILLFVNALNALAAKGISIPPITFLGGYSHRFDAKKFIQQNSKNWQTKITFKTDYNALQAVEYLSAEGRLAVIPSLLENSPLAVYECLAARVPFIAANTGGTHELIEEVSHDEVLFEPHHLSLADRLERYTERLPTPAVKHNRLKRSLAVWRGWHQQSRSTTKTATARKEPRPQVSICITHFERPHFLTQALESIERQTYQNVEVIIVDDGSRSQLAGATLKALAQRYKDRSWSILYQENRYVGAARNKAAQVAKGEYLLFFDDDNIMMPKMVEKLVFAATFADLDCITCSSLRFSGEGEPHSANSILGTQIRFVGPAKAWATKVNVVGDATCLVKKTVFSASGGYSEGYRVGKDDIEFYNRLILDNRKVSYYPDPLYYYRKSSDSMKLKNQSKEEADFKQVLPFLDNMDVEDKSLFLLRSDASQHIGNKENTTRLSYRPGKISSALRKARNFVRVKI</sequence>
<evidence type="ECO:0000313" key="4">
    <source>
        <dbReference type="Proteomes" id="UP000183371"/>
    </source>
</evidence>
<dbReference type="PANTHER" id="PTHR22916">
    <property type="entry name" value="GLYCOSYLTRANSFERASE"/>
    <property type="match status" value="1"/>
</dbReference>
<reference evidence="4" key="1">
    <citation type="submission" date="2016-10" db="EMBL/GenBank/DDBJ databases">
        <authorList>
            <person name="Varghese N."/>
            <person name="Submissions S."/>
        </authorList>
    </citation>
    <scope>NUCLEOTIDE SEQUENCE [LARGE SCALE GENOMIC DNA]</scope>
    <source>
        <strain evidence="4">DSM 17465</strain>
    </source>
</reference>
<evidence type="ECO:0000313" key="3">
    <source>
        <dbReference type="EMBL" id="SFT91157.1"/>
    </source>
</evidence>
<keyword evidence="3" id="KW-0808">Transferase</keyword>
<dbReference type="EMBL" id="FPBD01000004">
    <property type="protein sequence ID" value="SFT91157.1"/>
    <property type="molecule type" value="Genomic_DNA"/>
</dbReference>
<evidence type="ECO:0000259" key="2">
    <source>
        <dbReference type="Pfam" id="PF13439"/>
    </source>
</evidence>
<dbReference type="CDD" id="cd00761">
    <property type="entry name" value="Glyco_tranf_GTA_type"/>
    <property type="match status" value="1"/>
</dbReference>
<evidence type="ECO:0000259" key="1">
    <source>
        <dbReference type="Pfam" id="PF00535"/>
    </source>
</evidence>
<name>A0A1I7BVE4_9HYPH</name>
<dbReference type="SUPFAM" id="SSF53756">
    <property type="entry name" value="UDP-Glycosyltransferase/glycogen phosphorylase"/>
    <property type="match status" value="1"/>
</dbReference>
<organism evidence="3 4">
    <name type="scientific">Pseudovibrio denitrificans</name>
    <dbReference type="NCBI Taxonomy" id="258256"/>
    <lineage>
        <taxon>Bacteria</taxon>
        <taxon>Pseudomonadati</taxon>
        <taxon>Pseudomonadota</taxon>
        <taxon>Alphaproteobacteria</taxon>
        <taxon>Hyphomicrobiales</taxon>
        <taxon>Stappiaceae</taxon>
        <taxon>Pseudovibrio</taxon>
    </lineage>
</organism>
<accession>A0A1I7BVE4</accession>
<dbReference type="Pfam" id="PF13439">
    <property type="entry name" value="Glyco_transf_4"/>
    <property type="match status" value="1"/>
</dbReference>
<dbReference type="Pfam" id="PF13692">
    <property type="entry name" value="Glyco_trans_1_4"/>
    <property type="match status" value="1"/>
</dbReference>
<dbReference type="GO" id="GO:0016758">
    <property type="term" value="F:hexosyltransferase activity"/>
    <property type="evidence" value="ECO:0007669"/>
    <property type="project" value="UniProtKB-ARBA"/>
</dbReference>
<keyword evidence="4" id="KW-1185">Reference proteome</keyword>